<gene>
    <name evidence="2" type="ORF">BB560_000715</name>
</gene>
<evidence type="ECO:0000313" key="2">
    <source>
        <dbReference type="EMBL" id="PVV04767.1"/>
    </source>
</evidence>
<dbReference type="AlphaFoldDB" id="A0A2T9ZJR7"/>
<sequence>MNNNFLPAFFLNNYEINFGNSRSNILGQNNLNIEDSDEDLAISEVNSDETNYFIKDISFSSANTGNQAYSQNNAESSETRMRLNNIFSDNACPSESEFVDNKLTLRLEPVGTKSVNKTAKESANSLIKVEQPVVQNPAPDYENETSSGDSTDNLPLIELQRRLASNEGHLPARRTSINTNSHRPLEHRKPTCQSLGKTIEKIDKAKPHEIFYESLAVYEIQSSVSQKYKQSVIKKLNSRLSEAPASKNPIEMCRCRIKCHKKNAALNSIIFQSKSEFRSLQTIAMMLYGENMLSKKLRKLTKKENKRLISTVANSYENASNNRINSNTLKHRKLIKKIHAYQRNILYCIDDLVKLHLDPDLWANRNYKEYLPPYSSMGLENCFYNERVLFSAQSIVSGYKIKGVSCVTSSMLANAKSLCKFGSILRWILREIGCVAIDIISSNYQNVEQYKTSCANIQQISEQQNLCVQDVSEILSLWKHILEFKKLSCRKKKAKEETAIAGNHFEVLNEIINSLEINMFKFLVLFDGAWVRFEREIIFSYFSEDDNRRDVAFHDPYFFLFGGLNESINNTFNVFDLSYINSHANHFRSTNVTLKKPKAEDATYLIILLSETWLKLLKHKIFEYKQLEELDSDIIISLPRLAILYHMYTQTIECINMASHHLNKSKKQVFPEYGYRKPKSSVDTSKTAVEGCSISKFGSKKLSLENVFHSDNDSDCSEIDFFKQTCPQNKTYIGDDIRTKSIPDIGLSKKVSSEHNQKSQLCLKVLQTLFNELEQIVSCKVFPMEPSWWFANDRNQVVEIKKLFLKSVYQYFLFHNINNTNLTTEAEAFKILKEALQEYYVILSKAFVSGKLDVHFEFPKTNKSDFDKIVRITDDENASLSSDCTKSGYNSPVTSFTELENGKSKAKQSYQLNCNDTTSKHTIDAEITRFSDLLHGKKASVETIQIDAISIETNSREIKGNLLDSKLDGKISNMYYMVCKLADKLQSGVYAKPFRNAFQVFHKMNTEK</sequence>
<dbReference type="OrthoDB" id="20035at2759"/>
<name>A0A2T9ZJR7_9FUNG</name>
<comment type="caution">
    <text evidence="2">The sequence shown here is derived from an EMBL/GenBank/DDBJ whole genome shotgun (WGS) entry which is preliminary data.</text>
</comment>
<evidence type="ECO:0000256" key="1">
    <source>
        <dbReference type="SAM" id="MobiDB-lite"/>
    </source>
</evidence>
<evidence type="ECO:0000313" key="3">
    <source>
        <dbReference type="Proteomes" id="UP000245609"/>
    </source>
</evidence>
<dbReference type="EMBL" id="MBFS01000080">
    <property type="protein sequence ID" value="PVV04767.1"/>
    <property type="molecule type" value="Genomic_DNA"/>
</dbReference>
<keyword evidence="3" id="KW-1185">Reference proteome</keyword>
<organism evidence="2 3">
    <name type="scientific">Smittium megazygosporum</name>
    <dbReference type="NCBI Taxonomy" id="133381"/>
    <lineage>
        <taxon>Eukaryota</taxon>
        <taxon>Fungi</taxon>
        <taxon>Fungi incertae sedis</taxon>
        <taxon>Zoopagomycota</taxon>
        <taxon>Kickxellomycotina</taxon>
        <taxon>Harpellomycetes</taxon>
        <taxon>Harpellales</taxon>
        <taxon>Legeriomycetaceae</taxon>
        <taxon>Smittium</taxon>
    </lineage>
</organism>
<dbReference type="Proteomes" id="UP000245609">
    <property type="component" value="Unassembled WGS sequence"/>
</dbReference>
<feature type="region of interest" description="Disordered" evidence="1">
    <location>
        <begin position="166"/>
        <end position="189"/>
    </location>
</feature>
<proteinExistence type="predicted"/>
<accession>A0A2T9ZJR7</accession>
<reference evidence="2 3" key="1">
    <citation type="journal article" date="2018" name="MBio">
        <title>Comparative Genomics Reveals the Core Gene Toolbox for the Fungus-Insect Symbiosis.</title>
        <authorList>
            <person name="Wang Y."/>
            <person name="Stata M."/>
            <person name="Wang W."/>
            <person name="Stajich J.E."/>
            <person name="White M.M."/>
            <person name="Moncalvo J.M."/>
        </authorList>
    </citation>
    <scope>NUCLEOTIDE SEQUENCE [LARGE SCALE GENOMIC DNA]</scope>
    <source>
        <strain evidence="2 3">SC-DP-2</strain>
    </source>
</reference>
<protein>
    <submittedName>
        <fullName evidence="2">Uncharacterized protein</fullName>
    </submittedName>
</protein>